<comment type="caution">
    <text evidence="1">The sequence shown here is derived from an EMBL/GenBank/DDBJ whole genome shotgun (WGS) entry which is preliminary data.</text>
</comment>
<dbReference type="EMBL" id="QSBY01000003">
    <property type="protein sequence ID" value="RHW73410.1"/>
    <property type="molecule type" value="Genomic_DNA"/>
</dbReference>
<evidence type="ECO:0000313" key="2">
    <source>
        <dbReference type="Proteomes" id="UP000266743"/>
    </source>
</evidence>
<accession>A0A3L6LG38</accession>
<dbReference type="Gene3D" id="1.25.40.10">
    <property type="entry name" value="Tetratricopeptide repeat domain"/>
    <property type="match status" value="1"/>
</dbReference>
<gene>
    <name evidence="1" type="ORF">DPX39_030014800</name>
</gene>
<proteinExistence type="predicted"/>
<dbReference type="InterPro" id="IPR011990">
    <property type="entry name" value="TPR-like_helical_dom_sf"/>
</dbReference>
<evidence type="ECO:0000313" key="1">
    <source>
        <dbReference type="EMBL" id="RHW73410.1"/>
    </source>
</evidence>
<sequence>MRGTVLIFGRKFSWNAVVDEYGHRLPQCAGLSSTRKRLLLKDWRYFTSTGSEESLTTFFKSGHKCTNSLEDGDDAHVHVKGNADVVYNDGQQGRKIHRALRGVAEFIAATGTFGDVCAPGERGYSDVSLAVEGLKRARLAVEYTGTVLSLSNDRRDGMLAQALSRNRRSDEEVVNQQHLRSHCGEVLSPLEVVAIAQWCAWHVRTSLKGAKHHQGTPTKSQGDAETARCIVSVLTRFLSILVEEGLRRWAVDSVACELELSDLVCIVTEEALLVLRDNKKACTSVKFATPLPTCSVECSATSEQTALMAEHLKPGMRTWEDLCFGVKAQEALLCSQRERWQRALRLLLDVQRWNVLATTKSWTTSTEEVLTNECEGKCQLLASKALNILSMIPHGVVQTLQYILAQHGQWRLCMMLWKRGIRLPSGDAPTCNETEEERPPHSLLLHPAGLNTVITALALVNGRPSKHSFTAATSSLLCATATAGGTEGVDAKLLRLLLHLGVIPHRHFTVTEFATLLKDAFGLHLQSSHVDSILSPAAVWRCSEGLPSHMREVLCLMCFRVVARSGLAHTLMLEDLYVIICLSYRTVLSQMCRPMAESSTPSTQRGRENISNCAVPNGQGRCEPSRNGLLTVGLAAATRRTAVFAEEDIRTITEAFLSCSSRLLVPSERAKLFQREEEVYAGVNYTDLHLYRTLVNVRIGRNGSTAMLFTVSSMLTRLLTVMPHVFTLGTVWRGALCALSTNYQLDACDHHLAAAASVFAEVIVGTARTSNKDALVDTLVYLAPLLSPFAIGQIVKSPVGRRLSWTHCLALLPYAPCASSAQRLMLRRIVKDCDVKGMSFAYSLLRMSTPPLQLLPQASPAVSTDVCTLLLLTERSWMRALQAYGRFDLRVQRACAPHIVRLIVTAGAWLPHTHNTGGDANCSHCLNGFDSLLHTALQATEGSRVAEEVLQLSLKRGLWAGGLAFHQRLQHEHSGILLGNGRIKTCAAMLFKGLLSHTALAHTIAVALKHARAARWAEACMVLLEDDGSHDGAEESGSVTHFGVTSLHPAHWSSLFRDKVPPQLSHLAHTVRYSMLCCPGLWQRALKWLPPQALPFPVHHQLLLARVSGLPIGVAAACDAVTPKVETTTPLVGPPLSPMSLVQVALQEKLRCSKASATVASQAEVERTLRVLRQRGQWEQAVLVYEHSLACRCFPHSASATVVGACLPSWQASLSCFAHMSQRMRPDVATASLALQACRRGRKWKIALRVLQQCVLTSASRSAGEVVRTAPQLINYAIQAVLGAGVWDAALNVVRQYGQTMSPLLANTILLTYVRAERYDEAVNFFYGCVRRGVRLHEQSLDLVVAASQAVSAEYHDLAQFVGVMASTLEDFCHVHGVLLQHVLLVCRSISVPPHALVLSFSCDQTGVSASMVSDDVINATDSIW</sequence>
<reference evidence="1 2" key="1">
    <citation type="submission" date="2018-09" db="EMBL/GenBank/DDBJ databases">
        <title>whole genome sequence of T. equiperdum IVM-t1 strain.</title>
        <authorList>
            <person name="Suganuma K."/>
        </authorList>
    </citation>
    <scope>NUCLEOTIDE SEQUENCE [LARGE SCALE GENOMIC DNA]</scope>
    <source>
        <strain evidence="1 2">IVM-t1</strain>
    </source>
</reference>
<protein>
    <submittedName>
        <fullName evidence="1">Uncharacterized protein</fullName>
    </submittedName>
</protein>
<name>A0A3L6LG38_9TRYP</name>
<dbReference type="Proteomes" id="UP000266743">
    <property type="component" value="Chromosome 3"/>
</dbReference>
<organism evidence="1 2">
    <name type="scientific">Trypanosoma brucei equiperdum</name>
    <dbReference type="NCBI Taxonomy" id="630700"/>
    <lineage>
        <taxon>Eukaryota</taxon>
        <taxon>Discoba</taxon>
        <taxon>Euglenozoa</taxon>
        <taxon>Kinetoplastea</taxon>
        <taxon>Metakinetoplastina</taxon>
        <taxon>Trypanosomatida</taxon>
        <taxon>Trypanosomatidae</taxon>
        <taxon>Trypanosoma</taxon>
    </lineage>
</organism>